<dbReference type="EMBL" id="PXYT01000043">
    <property type="protein sequence ID" value="PSR26055.1"/>
    <property type="molecule type" value="Genomic_DNA"/>
</dbReference>
<proteinExistence type="predicted"/>
<name>A0A2T2WUZ6_9FIRM</name>
<sequence>MASYGVHLAHNLLVGICDARRHLINMSQKLTEQKPLIVSHWDLQRRMGTYTFLTKTVTFRTRPPGG</sequence>
<reference evidence="1 2" key="1">
    <citation type="journal article" date="2014" name="BMC Genomics">
        <title>Comparison of environmental and isolate Sulfobacillus genomes reveals diverse carbon, sulfur, nitrogen, and hydrogen metabolisms.</title>
        <authorList>
            <person name="Justice N.B."/>
            <person name="Norman A."/>
            <person name="Brown C.T."/>
            <person name="Singh A."/>
            <person name="Thomas B.C."/>
            <person name="Banfield J.F."/>
        </authorList>
    </citation>
    <scope>NUCLEOTIDE SEQUENCE [LARGE SCALE GENOMIC DNA]</scope>
    <source>
        <strain evidence="1">AMDSBA1</strain>
    </source>
</reference>
<comment type="caution">
    <text evidence="1">The sequence shown here is derived from an EMBL/GenBank/DDBJ whole genome shotgun (WGS) entry which is preliminary data.</text>
</comment>
<evidence type="ECO:0000313" key="1">
    <source>
        <dbReference type="EMBL" id="PSR26055.1"/>
    </source>
</evidence>
<organism evidence="1 2">
    <name type="scientific">Sulfobacillus benefaciens</name>
    <dbReference type="NCBI Taxonomy" id="453960"/>
    <lineage>
        <taxon>Bacteria</taxon>
        <taxon>Bacillati</taxon>
        <taxon>Bacillota</taxon>
        <taxon>Clostridia</taxon>
        <taxon>Eubacteriales</taxon>
        <taxon>Clostridiales Family XVII. Incertae Sedis</taxon>
        <taxon>Sulfobacillus</taxon>
    </lineage>
</organism>
<accession>A0A2T2WUZ6</accession>
<gene>
    <name evidence="1" type="ORF">C7B43_15050</name>
</gene>
<protein>
    <submittedName>
        <fullName evidence="1">Uncharacterized protein</fullName>
    </submittedName>
</protein>
<dbReference type="AlphaFoldDB" id="A0A2T2WUZ6"/>
<dbReference type="Proteomes" id="UP000242699">
    <property type="component" value="Unassembled WGS sequence"/>
</dbReference>
<evidence type="ECO:0000313" key="2">
    <source>
        <dbReference type="Proteomes" id="UP000242699"/>
    </source>
</evidence>